<keyword evidence="1" id="KW-0436">Ligase</keyword>
<dbReference type="PANTHER" id="PTHR43785">
    <property type="entry name" value="GAMMA-GLUTAMYLPUTRESCINE SYNTHETASE"/>
    <property type="match status" value="1"/>
</dbReference>
<sequence>SGAYLFWGNENKEAPLRAASPPGTPGGLVSNFEVKSFDGSANPYLGLASIIAAGIDGLRRHLSLPEPVGKII</sequence>
<organism evidence="5 6">
    <name type="scientific">Trifolium medium</name>
    <dbReference type="NCBI Taxonomy" id="97028"/>
    <lineage>
        <taxon>Eukaryota</taxon>
        <taxon>Viridiplantae</taxon>
        <taxon>Streptophyta</taxon>
        <taxon>Embryophyta</taxon>
        <taxon>Tracheophyta</taxon>
        <taxon>Spermatophyta</taxon>
        <taxon>Magnoliopsida</taxon>
        <taxon>eudicotyledons</taxon>
        <taxon>Gunneridae</taxon>
        <taxon>Pentapetalae</taxon>
        <taxon>rosids</taxon>
        <taxon>fabids</taxon>
        <taxon>Fabales</taxon>
        <taxon>Fabaceae</taxon>
        <taxon>Papilionoideae</taxon>
        <taxon>50 kb inversion clade</taxon>
        <taxon>NPAAA clade</taxon>
        <taxon>Hologalegina</taxon>
        <taxon>IRL clade</taxon>
        <taxon>Trifolieae</taxon>
        <taxon>Trifolium</taxon>
    </lineage>
</organism>
<dbReference type="PROSITE" id="PS51987">
    <property type="entry name" value="GS_CATALYTIC"/>
    <property type="match status" value="1"/>
</dbReference>
<dbReference type="AlphaFoldDB" id="A0A392TV37"/>
<evidence type="ECO:0000313" key="5">
    <source>
        <dbReference type="EMBL" id="MCI63976.1"/>
    </source>
</evidence>
<reference evidence="5 6" key="1">
    <citation type="journal article" date="2018" name="Front. Plant Sci.">
        <title>Red Clover (Trifolium pratense) and Zigzag Clover (T. medium) - A Picture of Genomic Similarities and Differences.</title>
        <authorList>
            <person name="Dluhosova J."/>
            <person name="Istvanek J."/>
            <person name="Nedelnik J."/>
            <person name="Repkova J."/>
        </authorList>
    </citation>
    <scope>NUCLEOTIDE SEQUENCE [LARGE SCALE GENOMIC DNA]</scope>
    <source>
        <strain evidence="6">cv. 10/8</strain>
        <tissue evidence="5">Leaf</tissue>
    </source>
</reference>
<comment type="similarity">
    <text evidence="2 3">Belongs to the glutamine synthetase family.</text>
</comment>
<proteinExistence type="inferred from homology"/>
<dbReference type="EMBL" id="LXQA010646951">
    <property type="protein sequence ID" value="MCI63976.1"/>
    <property type="molecule type" value="Genomic_DNA"/>
</dbReference>
<feature type="non-terminal residue" evidence="5">
    <location>
        <position position="1"/>
    </location>
</feature>
<keyword evidence="6" id="KW-1185">Reference proteome</keyword>
<dbReference type="Proteomes" id="UP000265520">
    <property type="component" value="Unassembled WGS sequence"/>
</dbReference>
<evidence type="ECO:0000313" key="6">
    <source>
        <dbReference type="Proteomes" id="UP000265520"/>
    </source>
</evidence>
<dbReference type="InterPro" id="IPR008146">
    <property type="entry name" value="Gln_synth_cat_dom"/>
</dbReference>
<accession>A0A392TV37</accession>
<dbReference type="GO" id="GO:0004356">
    <property type="term" value="F:glutamine synthetase activity"/>
    <property type="evidence" value="ECO:0007669"/>
    <property type="project" value="InterPro"/>
</dbReference>
<comment type="caution">
    <text evidence="5">The sequence shown here is derived from an EMBL/GenBank/DDBJ whole genome shotgun (WGS) entry which is preliminary data.</text>
</comment>
<dbReference type="InterPro" id="IPR014746">
    <property type="entry name" value="Gln_synth/guanido_kin_cat_dom"/>
</dbReference>
<evidence type="ECO:0000259" key="4">
    <source>
        <dbReference type="PROSITE" id="PS51987"/>
    </source>
</evidence>
<dbReference type="PANTHER" id="PTHR43785:SF2">
    <property type="entry name" value="TYPE-1 GLUTAMINE SYNTHETASE 1"/>
    <property type="match status" value="1"/>
</dbReference>
<dbReference type="SUPFAM" id="SSF55931">
    <property type="entry name" value="Glutamine synthetase/guanido kinase"/>
    <property type="match status" value="1"/>
</dbReference>
<name>A0A392TV37_9FABA</name>
<evidence type="ECO:0000256" key="2">
    <source>
        <dbReference type="PROSITE-ProRule" id="PRU01331"/>
    </source>
</evidence>
<evidence type="ECO:0000256" key="1">
    <source>
        <dbReference type="ARBA" id="ARBA00022598"/>
    </source>
</evidence>
<protein>
    <submittedName>
        <fullName evidence="5">Protein fluG-like</fullName>
    </submittedName>
</protein>
<dbReference type="Gene3D" id="3.30.590.10">
    <property type="entry name" value="Glutamine synthetase/guanido kinase, catalytic domain"/>
    <property type="match status" value="1"/>
</dbReference>
<dbReference type="Pfam" id="PF00120">
    <property type="entry name" value="Gln-synt_C"/>
    <property type="match status" value="1"/>
</dbReference>
<evidence type="ECO:0000256" key="3">
    <source>
        <dbReference type="RuleBase" id="RU000384"/>
    </source>
</evidence>
<feature type="domain" description="GS catalytic" evidence="4">
    <location>
        <begin position="1"/>
        <end position="72"/>
    </location>
</feature>